<gene>
    <name evidence="3" type="ORF">JF539_16340</name>
</gene>
<dbReference type="PANTHER" id="PTHR30006:SF25">
    <property type="entry name" value="PHOSPHOGLYCERATE TRANSPORT REGULATORY PROTEIN PGTC"/>
    <property type="match status" value="1"/>
</dbReference>
<evidence type="ECO:0000256" key="1">
    <source>
        <dbReference type="ARBA" id="ARBA00022729"/>
    </source>
</evidence>
<dbReference type="GO" id="GO:0030288">
    <property type="term" value="C:outer membrane-bounded periplasmic space"/>
    <property type="evidence" value="ECO:0007669"/>
    <property type="project" value="TreeGrafter"/>
</dbReference>
<dbReference type="PANTHER" id="PTHR30006">
    <property type="entry name" value="THIAMINE-BINDING PERIPLASMIC PROTEIN-RELATED"/>
    <property type="match status" value="1"/>
</dbReference>
<dbReference type="Gene3D" id="3.40.190.10">
    <property type="entry name" value="Periplasmic binding protein-like II"/>
    <property type="match status" value="2"/>
</dbReference>
<name>A0A939J1A1_9HYPH</name>
<dbReference type="SUPFAM" id="SSF53850">
    <property type="entry name" value="Periplasmic binding protein-like II"/>
    <property type="match status" value="1"/>
</dbReference>
<feature type="chain" id="PRO_5036690921" evidence="2">
    <location>
        <begin position="25"/>
        <end position="360"/>
    </location>
</feature>
<dbReference type="Pfam" id="PF13343">
    <property type="entry name" value="SBP_bac_6"/>
    <property type="match status" value="1"/>
</dbReference>
<organism evidence="3 4">
    <name type="scientific">Roseibium aggregatum</name>
    <dbReference type="NCBI Taxonomy" id="187304"/>
    <lineage>
        <taxon>Bacteria</taxon>
        <taxon>Pseudomonadati</taxon>
        <taxon>Pseudomonadota</taxon>
        <taxon>Alphaproteobacteria</taxon>
        <taxon>Hyphomicrobiales</taxon>
        <taxon>Stappiaceae</taxon>
        <taxon>Roseibium</taxon>
    </lineage>
</organism>
<dbReference type="RefSeq" id="WP_207141770.1">
    <property type="nucleotide sequence ID" value="NZ_JAEKJZ010000003.1"/>
</dbReference>
<dbReference type="EMBL" id="JAEKJZ010000003">
    <property type="protein sequence ID" value="MBN9671921.1"/>
    <property type="molecule type" value="Genomic_DNA"/>
</dbReference>
<comment type="caution">
    <text evidence="3">The sequence shown here is derived from an EMBL/GenBank/DDBJ whole genome shotgun (WGS) entry which is preliminary data.</text>
</comment>
<evidence type="ECO:0000313" key="3">
    <source>
        <dbReference type="EMBL" id="MBN9671921.1"/>
    </source>
</evidence>
<keyword evidence="1 2" id="KW-0732">Signal</keyword>
<feature type="signal peptide" evidence="2">
    <location>
        <begin position="1"/>
        <end position="24"/>
    </location>
</feature>
<dbReference type="AlphaFoldDB" id="A0A939J1A1"/>
<reference evidence="3" key="1">
    <citation type="submission" date="2020-12" db="EMBL/GenBank/DDBJ databases">
        <title>Oil enriched cultivation method for isolating marine PHA-producing bacteria.</title>
        <authorList>
            <person name="Zheng W."/>
            <person name="Yu S."/>
            <person name="Huang Y."/>
        </authorList>
    </citation>
    <scope>NUCLEOTIDE SEQUENCE</scope>
    <source>
        <strain evidence="3">SY-2-12</strain>
    </source>
</reference>
<proteinExistence type="predicted"/>
<accession>A0A939J1A1</accession>
<protein>
    <submittedName>
        <fullName evidence="3">ABC transporter substrate-binding protein</fullName>
    </submittedName>
</protein>
<evidence type="ECO:0000313" key="4">
    <source>
        <dbReference type="Proteomes" id="UP000664096"/>
    </source>
</evidence>
<sequence>MTGASILRALVAALAVAVPVSCFTSTGWGQELVEDFGAEDVDRVMVLRSTTDISVFGPVVDAFLQLRPDLKIRYEQWGSNALYRISRQDCRDASSGADVVISSGVHQMVQLVNERCASRYRSRLTEQLPEALRWRDELWGITREPAVIVYNRELVPEIDVPRTRFDLLDLLRPSGTPYAKRVATYDIEESGLGYLFAFADFQEASTFGALQESFGRTEAVSTCCSADIIRGVAEGRYLIAYNVLGSYAQAYRQQDDRIGIVLPSDYTLVLARALMIPIAARNEAAADAFLDFLLSSEGTFALRKALLISPLLEVEDGGEAETLSPTALRPIGLSPSLMVALDAMTRETFLRRWRATFPGP</sequence>
<evidence type="ECO:0000256" key="2">
    <source>
        <dbReference type="SAM" id="SignalP"/>
    </source>
</evidence>
<dbReference type="Proteomes" id="UP000664096">
    <property type="component" value="Unassembled WGS sequence"/>
</dbReference>